<dbReference type="Gene3D" id="3.30.160.250">
    <property type="match status" value="1"/>
</dbReference>
<dbReference type="GO" id="GO:0006355">
    <property type="term" value="P:regulation of DNA-templated transcription"/>
    <property type="evidence" value="ECO:0007669"/>
    <property type="project" value="InterPro"/>
</dbReference>
<dbReference type="InterPro" id="IPR035069">
    <property type="entry name" value="TTHA1013/TTHA0281-like"/>
</dbReference>
<evidence type="ECO:0000313" key="2">
    <source>
        <dbReference type="EMBL" id="GBR73376.1"/>
    </source>
</evidence>
<dbReference type="Gene3D" id="1.10.1220.10">
    <property type="entry name" value="Met repressor-like"/>
    <property type="match status" value="1"/>
</dbReference>
<keyword evidence="3" id="KW-1185">Reference proteome</keyword>
<dbReference type="PANTHER" id="PTHR34504">
    <property type="entry name" value="ANTITOXIN HICB"/>
    <property type="match status" value="1"/>
</dbReference>
<gene>
    <name evidence="2" type="ORF">NO1_0769</name>
</gene>
<dbReference type="InterPro" id="IPR013321">
    <property type="entry name" value="Arc_rbn_hlx_hlx"/>
</dbReference>
<feature type="domain" description="HicB-like antitoxin of toxin-antitoxin system" evidence="1">
    <location>
        <begin position="3"/>
        <end position="125"/>
    </location>
</feature>
<dbReference type="EMBL" id="BGZN01000010">
    <property type="protein sequence ID" value="GBR73376.1"/>
    <property type="molecule type" value="Genomic_DNA"/>
</dbReference>
<comment type="caution">
    <text evidence="2">The sequence shown here is derived from an EMBL/GenBank/DDBJ whole genome shotgun (WGS) entry which is preliminary data.</text>
</comment>
<protein>
    <submittedName>
        <fullName evidence="2">Nuclease of the RNAse H fold HicB family</fullName>
    </submittedName>
</protein>
<dbReference type="InterPro" id="IPR051404">
    <property type="entry name" value="TA_system_antitoxin"/>
</dbReference>
<evidence type="ECO:0000259" key="1">
    <source>
        <dbReference type="Pfam" id="PF15919"/>
    </source>
</evidence>
<dbReference type="SUPFAM" id="SSF47598">
    <property type="entry name" value="Ribbon-helix-helix"/>
    <property type="match status" value="1"/>
</dbReference>
<accession>A0A388T9Y0</accession>
<proteinExistence type="predicted"/>
<evidence type="ECO:0000313" key="3">
    <source>
        <dbReference type="Proteomes" id="UP000269352"/>
    </source>
</evidence>
<sequence>MKYPVYIEKDKTSDYGVTVPDLPGCFSAGATIEEALDNAEEAILTHIEGLLLDDEPVPSPSEIDRLKRKYKKANYIWGLVNVNTGDLSQEVLRINISLPKSVLTKIDALASKEGESRSGFLTSAALKYIARQAVLK</sequence>
<dbReference type="CDD" id="cd22231">
    <property type="entry name" value="RHH_NikR_HicB-like"/>
    <property type="match status" value="1"/>
</dbReference>
<name>A0A388T9Y0_TERA1</name>
<dbReference type="PANTHER" id="PTHR34504:SF2">
    <property type="entry name" value="UPF0150 PROTEIN SSL0259"/>
    <property type="match status" value="1"/>
</dbReference>
<dbReference type="InterPro" id="IPR031807">
    <property type="entry name" value="HicB-like"/>
</dbReference>
<dbReference type="SUPFAM" id="SSF143100">
    <property type="entry name" value="TTHA1013/TTHA0281-like"/>
    <property type="match status" value="1"/>
</dbReference>
<dbReference type="AlphaFoldDB" id="A0A388T9Y0"/>
<reference evidence="2 3" key="1">
    <citation type="journal article" date="2019" name="ISME J.">
        <title>Genome analyses of uncultured TG2/ZB3 bacteria in 'Margulisbacteria' specifically attached to ectosymbiotic spirochetes of protists in the termite gut.</title>
        <authorList>
            <person name="Utami Y.D."/>
            <person name="Kuwahara H."/>
            <person name="Igai K."/>
            <person name="Murakami T."/>
            <person name="Sugaya K."/>
            <person name="Morikawa T."/>
            <person name="Nagura Y."/>
            <person name="Yuki M."/>
            <person name="Deevong P."/>
            <person name="Inoue T."/>
            <person name="Kihara K."/>
            <person name="Lo N."/>
            <person name="Yamada A."/>
            <person name="Ohkuma M."/>
            <person name="Hongoh Y."/>
        </authorList>
    </citation>
    <scope>NUCLEOTIDE SEQUENCE [LARGE SCALE GENOMIC DNA]</scope>
    <source>
        <strain evidence="2">NkOx7-01</strain>
    </source>
</reference>
<dbReference type="Proteomes" id="UP000269352">
    <property type="component" value="Unassembled WGS sequence"/>
</dbReference>
<dbReference type="Pfam" id="PF15919">
    <property type="entry name" value="HicB_lk_antitox"/>
    <property type="match status" value="1"/>
</dbReference>
<dbReference type="InterPro" id="IPR010985">
    <property type="entry name" value="Ribbon_hlx_hlx"/>
</dbReference>
<organism evidence="2 3">
    <name type="scientific">Termititenax aidoneus</name>
    <dbReference type="NCBI Taxonomy" id="2218524"/>
    <lineage>
        <taxon>Bacteria</taxon>
        <taxon>Bacillati</taxon>
        <taxon>Candidatus Margulisiibacteriota</taxon>
        <taxon>Candidatus Termititenacia</taxon>
        <taxon>Candidatus Termititenacales</taxon>
        <taxon>Candidatus Termititenacaceae</taxon>
        <taxon>Candidatus Termititenax</taxon>
    </lineage>
</organism>